<dbReference type="PANTHER" id="PTHR13968:SF26">
    <property type="entry name" value="RRM DOMAIN-CONTAINING PROTEIN"/>
    <property type="match status" value="1"/>
</dbReference>
<feature type="compositionally biased region" description="Polar residues" evidence="3">
    <location>
        <begin position="329"/>
        <end position="347"/>
    </location>
</feature>
<dbReference type="SMART" id="SM00360">
    <property type="entry name" value="RRM"/>
    <property type="match status" value="1"/>
</dbReference>
<name>A0A7S4IB38_9EUKA</name>
<gene>
    <name evidence="5" type="ORF">VSP0166_LOCUS10262</name>
</gene>
<feature type="compositionally biased region" description="Basic and acidic residues" evidence="3">
    <location>
        <begin position="84"/>
        <end position="114"/>
    </location>
</feature>
<organism evidence="5">
    <name type="scientific">Vannella robusta</name>
    <dbReference type="NCBI Taxonomy" id="1487602"/>
    <lineage>
        <taxon>Eukaryota</taxon>
        <taxon>Amoebozoa</taxon>
        <taxon>Discosea</taxon>
        <taxon>Flabellinia</taxon>
        <taxon>Vannellidae</taxon>
        <taxon>Vannella</taxon>
    </lineage>
</organism>
<accession>A0A7S4IB38</accession>
<dbReference type="InterPro" id="IPR000504">
    <property type="entry name" value="RRM_dom"/>
</dbReference>
<feature type="compositionally biased region" description="Basic and acidic residues" evidence="3">
    <location>
        <begin position="132"/>
        <end position="142"/>
    </location>
</feature>
<evidence type="ECO:0000259" key="4">
    <source>
        <dbReference type="PROSITE" id="PS50102"/>
    </source>
</evidence>
<dbReference type="EMBL" id="HBKP01014432">
    <property type="protein sequence ID" value="CAE2223801.1"/>
    <property type="molecule type" value="Transcribed_RNA"/>
</dbReference>
<dbReference type="GO" id="GO:0003723">
    <property type="term" value="F:RNA binding"/>
    <property type="evidence" value="ECO:0007669"/>
    <property type="project" value="UniProtKB-UniRule"/>
</dbReference>
<feature type="compositionally biased region" description="Pro residues" evidence="3">
    <location>
        <begin position="307"/>
        <end position="319"/>
    </location>
</feature>
<evidence type="ECO:0000256" key="1">
    <source>
        <dbReference type="ARBA" id="ARBA00022884"/>
    </source>
</evidence>
<dbReference type="InterPro" id="IPR012677">
    <property type="entry name" value="Nucleotide-bd_a/b_plait_sf"/>
</dbReference>
<feature type="region of interest" description="Disordered" evidence="3">
    <location>
        <begin position="241"/>
        <end position="382"/>
    </location>
</feature>
<dbReference type="SUPFAM" id="SSF54928">
    <property type="entry name" value="RNA-binding domain, RBD"/>
    <property type="match status" value="1"/>
</dbReference>
<dbReference type="InterPro" id="IPR035979">
    <property type="entry name" value="RBD_domain_sf"/>
</dbReference>
<evidence type="ECO:0000256" key="3">
    <source>
        <dbReference type="SAM" id="MobiDB-lite"/>
    </source>
</evidence>
<dbReference type="Pfam" id="PF00076">
    <property type="entry name" value="RRM_1"/>
    <property type="match status" value="1"/>
</dbReference>
<feature type="compositionally biased region" description="Low complexity" evidence="3">
    <location>
        <begin position="475"/>
        <end position="488"/>
    </location>
</feature>
<feature type="domain" description="RRM" evidence="4">
    <location>
        <begin position="13"/>
        <end position="85"/>
    </location>
</feature>
<evidence type="ECO:0000256" key="2">
    <source>
        <dbReference type="PROSITE-ProRule" id="PRU00176"/>
    </source>
</evidence>
<proteinExistence type="predicted"/>
<evidence type="ECO:0000313" key="5">
    <source>
        <dbReference type="EMBL" id="CAE2223801.1"/>
    </source>
</evidence>
<feature type="compositionally biased region" description="Basic residues" evidence="3">
    <location>
        <begin position="115"/>
        <end position="131"/>
    </location>
</feature>
<dbReference type="PANTHER" id="PTHR13968">
    <property type="entry name" value="HETEROGENEOUS NUCLEAR RIBONUCLEOPROTEIN"/>
    <property type="match status" value="1"/>
</dbReference>
<feature type="region of interest" description="Disordered" evidence="3">
    <location>
        <begin position="396"/>
        <end position="418"/>
    </location>
</feature>
<keyword evidence="1 2" id="KW-0694">RNA-binding</keyword>
<protein>
    <recommendedName>
        <fullName evidence="4">RRM domain-containing protein</fullName>
    </recommendedName>
</protein>
<feature type="region of interest" description="Disordered" evidence="3">
    <location>
        <begin position="433"/>
        <end position="488"/>
    </location>
</feature>
<reference evidence="5" key="1">
    <citation type="submission" date="2021-01" db="EMBL/GenBank/DDBJ databases">
        <authorList>
            <person name="Corre E."/>
            <person name="Pelletier E."/>
            <person name="Niang G."/>
            <person name="Scheremetjew M."/>
            <person name="Finn R."/>
            <person name="Kale V."/>
            <person name="Holt S."/>
            <person name="Cochrane G."/>
            <person name="Meng A."/>
            <person name="Brown T."/>
            <person name="Cohen L."/>
        </authorList>
    </citation>
    <scope>NUCLEOTIDE SEQUENCE</scope>
    <source>
        <strain evidence="5">DIVA3 518/3/11/1/6</strain>
    </source>
</reference>
<dbReference type="InterPro" id="IPR051186">
    <property type="entry name" value="RRM_HNRPC/RALY_subfam"/>
</dbReference>
<feature type="compositionally biased region" description="Basic and acidic residues" evidence="3">
    <location>
        <begin position="241"/>
        <end position="254"/>
    </location>
</feature>
<feature type="compositionally biased region" description="Polar residues" evidence="3">
    <location>
        <begin position="450"/>
        <end position="474"/>
    </location>
</feature>
<dbReference type="AlphaFoldDB" id="A0A7S4IB38"/>
<dbReference type="Gene3D" id="3.30.70.330">
    <property type="match status" value="1"/>
</dbReference>
<feature type="region of interest" description="Disordered" evidence="3">
    <location>
        <begin position="83"/>
        <end position="142"/>
    </location>
</feature>
<sequence length="505" mass="57110">MYTRIMRLRPPNCRLFIGNLASERTSKSELRSIFSKYGDIIEEPVIRRCFGFVQFDNPESAQQAIHNENGRLIGNMKIECSLADNREPKYKSGQRKDNRRQERRDRAAPYPDRKRRDRTSRSSRRHSRSRSPPRDQRREEHGPLCLVVYTHSNEEDLVSRTQQQLKDQGINADNKIFHSPNARPGAVDPIEDSFRRKIPFLLFVNRGGSYMFDLQIILPISSATTYRAVSLEDAVNIMKDFHSKNEPDPQKASREYSTPYSRDYQPHPGWNSQYPAPPEHSRLPSYETGNAGPPSVPPPSNTYYPNPYNPPVDRYPPYTPENRSYAPYNPQSSGRGNNPMSEPQHNLYNPPPSYYPQGEPSRVPKESPNSNASYPPAYPPRTNSNAVAYYDYKAPQGYQPATEPANRAGNQPPNQPVDPQQLAKLLWLLQSQQGGTGDKQPGNAPGSNIPPRTTTQGAGATLANSFSSSEANQRTNPTSTPNTLSTEDLLAQQLLLQRNAQQHPR</sequence>
<dbReference type="PROSITE" id="PS50102">
    <property type="entry name" value="RRM"/>
    <property type="match status" value="1"/>
</dbReference>